<keyword evidence="3" id="KW-0309">Germination</keyword>
<dbReference type="PANTHER" id="PTHR35789">
    <property type="entry name" value="SPORE GERMINATION PROTEIN B3"/>
    <property type="match status" value="1"/>
</dbReference>
<reference evidence="11 12" key="1">
    <citation type="submission" date="2018-09" db="EMBL/GenBank/DDBJ databases">
        <title>Genome Sequence of Paenibacillus lautus Strain E7593-69, Azo Dye-Degrading Bacteria, Isolated from Commercial Tattoo Inks.</title>
        <authorList>
            <person name="Nho S.W."/>
            <person name="Kim S.-J."/>
            <person name="Kweon O."/>
            <person name="Cerniglia C.E."/>
        </authorList>
    </citation>
    <scope>NUCLEOTIDE SEQUENCE [LARGE SCALE GENOMIC DNA]</scope>
    <source>
        <strain evidence="11 12">E7593-69</strain>
    </source>
</reference>
<evidence type="ECO:0000256" key="6">
    <source>
        <dbReference type="ARBA" id="ARBA00023139"/>
    </source>
</evidence>
<organism evidence="11 12">
    <name type="scientific">Paenibacillus lautus</name>
    <name type="common">Bacillus lautus</name>
    <dbReference type="NCBI Taxonomy" id="1401"/>
    <lineage>
        <taxon>Bacteria</taxon>
        <taxon>Bacillati</taxon>
        <taxon>Bacillota</taxon>
        <taxon>Bacilli</taxon>
        <taxon>Bacillales</taxon>
        <taxon>Paenibacillaceae</taxon>
        <taxon>Paenibacillus</taxon>
    </lineage>
</organism>
<dbReference type="Pfam" id="PF25198">
    <property type="entry name" value="Spore_GerAC_N"/>
    <property type="match status" value="1"/>
</dbReference>
<sequence length="399" mass="45128">MRKCINILKLIWLTVMLNMLTGCWDIKEIQDMNYITAIGIDQEDGEFVVYTQMMDFTSVAKNETGKAEKPPQVWTSKTRGKTFDMAVNAIYDSAQLRTSWSHISCILISDSVLKSKVLTKLDTIGRYQEIRMTPWVYGTNESIEQLFNVPAFFNLSPLNTLAHEPSEEHKQRSYIVPIRYFDFMALITEPASTVLLPNLSIDKGTWSLNQKENPKLVINGVFAISEVVSKGFFPNDKLAGLRWMETDTKRSPVTITNKNGEYAGLVVLSKPKIRKKLNIVNGMPQFRVNVKLHGNVVEALDDMNKTEMEMKAAARVREEIISTFKNGIASKTDLYSLEHVLFKKDTRLWKKIHQSSLQPMDAGSLESVHVEVHLDHAGMKLLPHHDGPAAPSTRKEAGS</sequence>
<dbReference type="PROSITE" id="PS51257">
    <property type="entry name" value="PROKAR_LIPOPROTEIN"/>
    <property type="match status" value="1"/>
</dbReference>
<keyword evidence="4" id="KW-0732">Signal</keyword>
<evidence type="ECO:0000256" key="5">
    <source>
        <dbReference type="ARBA" id="ARBA00023136"/>
    </source>
</evidence>
<feature type="domain" description="Spore germination GerAC-like C-terminal" evidence="9">
    <location>
        <begin position="231"/>
        <end position="354"/>
    </location>
</feature>
<dbReference type="Gene3D" id="3.30.300.210">
    <property type="entry name" value="Nutrient germinant receptor protein C, domain 3"/>
    <property type="match status" value="1"/>
</dbReference>
<dbReference type="Pfam" id="PF05504">
    <property type="entry name" value="Spore_GerAC"/>
    <property type="match status" value="1"/>
</dbReference>
<proteinExistence type="inferred from homology"/>
<dbReference type="EMBL" id="CP032412">
    <property type="protein sequence ID" value="AYB44492.1"/>
    <property type="molecule type" value="Genomic_DNA"/>
</dbReference>
<comment type="similarity">
    <text evidence="2">Belongs to the GerABKC lipoprotein family.</text>
</comment>
<dbReference type="InterPro" id="IPR046953">
    <property type="entry name" value="Spore_GerAC-like_C"/>
</dbReference>
<dbReference type="InterPro" id="IPR038501">
    <property type="entry name" value="Spore_GerAC_C_sf"/>
</dbReference>
<feature type="region of interest" description="Disordered" evidence="8">
    <location>
        <begin position="380"/>
        <end position="399"/>
    </location>
</feature>
<evidence type="ECO:0000256" key="3">
    <source>
        <dbReference type="ARBA" id="ARBA00022544"/>
    </source>
</evidence>
<dbReference type="KEGG" id="plw:D5F53_14965"/>
<dbReference type="AlphaFoldDB" id="A0A385TPI7"/>
<evidence type="ECO:0000313" key="12">
    <source>
        <dbReference type="Proteomes" id="UP000266552"/>
    </source>
</evidence>
<dbReference type="PANTHER" id="PTHR35789:SF1">
    <property type="entry name" value="SPORE GERMINATION PROTEIN B3"/>
    <property type="match status" value="1"/>
</dbReference>
<keyword evidence="7" id="KW-0449">Lipoprotein</keyword>
<gene>
    <name evidence="11" type="ORF">D5F53_14965</name>
</gene>
<dbReference type="NCBIfam" id="TIGR02887">
    <property type="entry name" value="spore_ger_x_C"/>
    <property type="match status" value="1"/>
</dbReference>
<name>A0A385TPI7_PAELA</name>
<evidence type="ECO:0000256" key="4">
    <source>
        <dbReference type="ARBA" id="ARBA00022729"/>
    </source>
</evidence>
<keyword evidence="5" id="KW-0472">Membrane</keyword>
<dbReference type="InterPro" id="IPR057336">
    <property type="entry name" value="GerAC_N"/>
</dbReference>
<dbReference type="GO" id="GO:0009847">
    <property type="term" value="P:spore germination"/>
    <property type="evidence" value="ECO:0007669"/>
    <property type="project" value="InterPro"/>
</dbReference>
<dbReference type="RefSeq" id="WP_119848384.1">
    <property type="nucleotide sequence ID" value="NZ_CP032412.1"/>
</dbReference>
<evidence type="ECO:0000259" key="9">
    <source>
        <dbReference type="Pfam" id="PF05504"/>
    </source>
</evidence>
<accession>A0A385TPI7</accession>
<evidence type="ECO:0000313" key="11">
    <source>
        <dbReference type="EMBL" id="AYB44492.1"/>
    </source>
</evidence>
<dbReference type="Proteomes" id="UP000266552">
    <property type="component" value="Chromosome"/>
</dbReference>
<evidence type="ECO:0000256" key="7">
    <source>
        <dbReference type="ARBA" id="ARBA00023288"/>
    </source>
</evidence>
<dbReference type="GO" id="GO:0016020">
    <property type="term" value="C:membrane"/>
    <property type="evidence" value="ECO:0007669"/>
    <property type="project" value="UniProtKB-SubCell"/>
</dbReference>
<evidence type="ECO:0000256" key="1">
    <source>
        <dbReference type="ARBA" id="ARBA00004635"/>
    </source>
</evidence>
<comment type="subcellular location">
    <subcellularLocation>
        <location evidence="1">Membrane</location>
        <topology evidence="1">Lipid-anchor</topology>
    </subcellularLocation>
</comment>
<evidence type="ECO:0000259" key="10">
    <source>
        <dbReference type="Pfam" id="PF25198"/>
    </source>
</evidence>
<feature type="domain" description="Spore germination protein N-terminal" evidence="10">
    <location>
        <begin position="25"/>
        <end position="200"/>
    </location>
</feature>
<keyword evidence="6" id="KW-0564">Palmitate</keyword>
<evidence type="ECO:0000256" key="8">
    <source>
        <dbReference type="SAM" id="MobiDB-lite"/>
    </source>
</evidence>
<keyword evidence="12" id="KW-1185">Reference proteome</keyword>
<protein>
    <submittedName>
        <fullName evidence="11">Ger(X)C family spore germination protein</fullName>
    </submittedName>
</protein>
<dbReference type="InterPro" id="IPR008844">
    <property type="entry name" value="Spore_GerAC-like"/>
</dbReference>
<evidence type="ECO:0000256" key="2">
    <source>
        <dbReference type="ARBA" id="ARBA00007886"/>
    </source>
</evidence>